<sequence length="263" mass="28912">MSKIYLAVALMFAVLSTEARSSMSKRTALNEHYKGLVESMSIPAELHERNGKIFASFGSVLPIHCASPEQVEQFANKTHHYCDVFTEELLAPLGELAYVRLDENTAEKVFINRSKRILIISSDGVMAQWRCAATFESANHYIAGTPIVNKDGALVTVVTAKRGNNYAVSTFEGEGGYFETSQPWETIDLPDGVLVYGTHSFASRAELQQYVHALPPAEVGPAQPPQPALLKGPHARIVLVAQNGRQLAHHYLQGVLTTDIDYL</sequence>
<dbReference type="Proteomes" id="UP001549921">
    <property type="component" value="Unassembled WGS sequence"/>
</dbReference>
<dbReference type="InterPro" id="IPR006853">
    <property type="entry name" value="Poxin_vir"/>
</dbReference>
<evidence type="ECO:0000256" key="5">
    <source>
        <dbReference type="SAM" id="SignalP"/>
    </source>
</evidence>
<comment type="function">
    <text evidence="4">Nuclease that cleaves 2',3'-cGAMP.</text>
</comment>
<comment type="catalytic activity">
    <reaction evidence="3">
        <text>2',3'-cGAMP + H2O = Gp(2'-5')Ap(3') + H(+)</text>
        <dbReference type="Rhea" id="RHEA:59472"/>
        <dbReference type="ChEBI" id="CHEBI:15377"/>
        <dbReference type="ChEBI" id="CHEBI:15378"/>
        <dbReference type="ChEBI" id="CHEBI:143093"/>
        <dbReference type="ChEBI" id="CHEBI:143098"/>
    </reaction>
    <physiologicalReaction direction="left-to-right" evidence="3">
        <dbReference type="Rhea" id="RHEA:59473"/>
    </physiologicalReaction>
</comment>
<keyword evidence="1 4" id="KW-0540">Nuclease</keyword>
<keyword evidence="2 4" id="KW-0378">Hydrolase</keyword>
<gene>
    <name evidence="6" type="ORF">ABMA28_009062</name>
</gene>
<feature type="chain" id="PRO_5044784379" evidence="5">
    <location>
        <begin position="20"/>
        <end position="263"/>
    </location>
</feature>
<dbReference type="HAMAP" id="MF_04143">
    <property type="entry name" value="Poxins"/>
    <property type="match status" value="1"/>
</dbReference>
<dbReference type="GO" id="GO:0061507">
    <property type="term" value="F:2',3'-cyclic GMP-AMP binding"/>
    <property type="evidence" value="ECO:0007669"/>
    <property type="project" value="UniProtKB-UniRule"/>
</dbReference>
<dbReference type="AlphaFoldDB" id="A0ABD0SFN9"/>
<dbReference type="EMBL" id="JBEDNZ010000022">
    <property type="protein sequence ID" value="KAL0818634.1"/>
    <property type="molecule type" value="Genomic_DNA"/>
</dbReference>
<comment type="caution">
    <text evidence="6">The sequence shown here is derived from an EMBL/GenBank/DDBJ whole genome shotgun (WGS) entry which is preliminary data.</text>
</comment>
<protein>
    <submittedName>
        <fullName evidence="6">Uncharacterized protein</fullName>
    </submittedName>
</protein>
<feature type="signal peptide" evidence="5">
    <location>
        <begin position="1"/>
        <end position="19"/>
    </location>
</feature>
<organism evidence="6 7">
    <name type="scientific">Loxostege sticticalis</name>
    <name type="common">Beet webworm moth</name>
    <dbReference type="NCBI Taxonomy" id="481309"/>
    <lineage>
        <taxon>Eukaryota</taxon>
        <taxon>Metazoa</taxon>
        <taxon>Ecdysozoa</taxon>
        <taxon>Arthropoda</taxon>
        <taxon>Hexapoda</taxon>
        <taxon>Insecta</taxon>
        <taxon>Pterygota</taxon>
        <taxon>Neoptera</taxon>
        <taxon>Endopterygota</taxon>
        <taxon>Lepidoptera</taxon>
        <taxon>Glossata</taxon>
        <taxon>Ditrysia</taxon>
        <taxon>Pyraloidea</taxon>
        <taxon>Crambidae</taxon>
        <taxon>Pyraustinae</taxon>
        <taxon>Loxostege</taxon>
    </lineage>
</organism>
<evidence type="ECO:0000256" key="1">
    <source>
        <dbReference type="ARBA" id="ARBA00022722"/>
    </source>
</evidence>
<evidence type="ECO:0000256" key="3">
    <source>
        <dbReference type="ARBA" id="ARBA00023932"/>
    </source>
</evidence>
<evidence type="ECO:0000313" key="6">
    <source>
        <dbReference type="EMBL" id="KAL0818634.1"/>
    </source>
</evidence>
<evidence type="ECO:0000256" key="4">
    <source>
        <dbReference type="HAMAP-Rule" id="MF_04143"/>
    </source>
</evidence>
<accession>A0ABD0SFN9</accession>
<name>A0ABD0SFN9_LOXSC</name>
<reference evidence="6 7" key="1">
    <citation type="submission" date="2024-06" db="EMBL/GenBank/DDBJ databases">
        <title>A chromosome-level genome assembly of beet webworm, Loxostege sticticalis.</title>
        <authorList>
            <person name="Zhang Y."/>
        </authorList>
    </citation>
    <scope>NUCLEOTIDE SEQUENCE [LARGE SCALE GENOMIC DNA]</scope>
    <source>
        <strain evidence="6">AQ028</strain>
        <tissue evidence="6">Male pupae</tissue>
    </source>
</reference>
<evidence type="ECO:0000256" key="2">
    <source>
        <dbReference type="ARBA" id="ARBA00022801"/>
    </source>
</evidence>
<dbReference type="GO" id="GO:0016787">
    <property type="term" value="F:hydrolase activity"/>
    <property type="evidence" value="ECO:0007669"/>
    <property type="project" value="UniProtKB-KW"/>
</dbReference>
<dbReference type="GO" id="GO:0004518">
    <property type="term" value="F:nuclease activity"/>
    <property type="evidence" value="ECO:0007669"/>
    <property type="project" value="UniProtKB-UniRule"/>
</dbReference>
<evidence type="ECO:0000313" key="7">
    <source>
        <dbReference type="Proteomes" id="UP001549921"/>
    </source>
</evidence>
<proteinExistence type="inferred from homology"/>
<keyword evidence="5" id="KW-0732">Signal</keyword>